<accession>A0ACC2JGN3</accession>
<dbReference type="EMBL" id="JAPUUL010001827">
    <property type="protein sequence ID" value="KAJ8126509.1"/>
    <property type="molecule type" value="Genomic_DNA"/>
</dbReference>
<organism evidence="1 2">
    <name type="scientific">Lasiodiplodia mahajangana</name>
    <dbReference type="NCBI Taxonomy" id="1108764"/>
    <lineage>
        <taxon>Eukaryota</taxon>
        <taxon>Fungi</taxon>
        <taxon>Dikarya</taxon>
        <taxon>Ascomycota</taxon>
        <taxon>Pezizomycotina</taxon>
        <taxon>Dothideomycetes</taxon>
        <taxon>Dothideomycetes incertae sedis</taxon>
        <taxon>Botryosphaeriales</taxon>
        <taxon>Botryosphaeriaceae</taxon>
        <taxon>Lasiodiplodia</taxon>
    </lineage>
</organism>
<sequence length="189" mass="22134">MEPHDPVVSASSPLPPGYRFLPKGNFYMSLTCRRRTLLARRVVYVVINDEKKRIGIRVPAHIFEEVRKSEKLTRRSRQRKVGYEDKKIEERFKVAILATFPQIPTEELELIKHHATRKGKGRVGRTRTREIAEKARLATQAHVRHTKTDYDELLKRGTDRETARNLTSQKVRDILKQWAQRPRQGNSQD</sequence>
<gene>
    <name evidence="1" type="ORF">O1611_g7130</name>
</gene>
<keyword evidence="2" id="KW-1185">Reference proteome</keyword>
<dbReference type="Proteomes" id="UP001153332">
    <property type="component" value="Unassembled WGS sequence"/>
</dbReference>
<reference evidence="1" key="1">
    <citation type="submission" date="2022-12" db="EMBL/GenBank/DDBJ databases">
        <title>Genome Sequence of Lasiodiplodia mahajangana.</title>
        <authorList>
            <person name="Buettner E."/>
        </authorList>
    </citation>
    <scope>NUCLEOTIDE SEQUENCE</scope>
    <source>
        <strain evidence="1">VT137</strain>
    </source>
</reference>
<comment type="caution">
    <text evidence="1">The sequence shown here is derived from an EMBL/GenBank/DDBJ whole genome shotgun (WGS) entry which is preliminary data.</text>
</comment>
<evidence type="ECO:0000313" key="1">
    <source>
        <dbReference type="EMBL" id="KAJ8126509.1"/>
    </source>
</evidence>
<evidence type="ECO:0000313" key="2">
    <source>
        <dbReference type="Proteomes" id="UP001153332"/>
    </source>
</evidence>
<name>A0ACC2JGN3_9PEZI</name>
<protein>
    <submittedName>
        <fullName evidence="1">Uncharacterized protein</fullName>
    </submittedName>
</protein>
<proteinExistence type="predicted"/>